<dbReference type="EMBL" id="JAPWDQ010000001">
    <property type="protein sequence ID" value="KAJ5495525.1"/>
    <property type="molecule type" value="Genomic_DNA"/>
</dbReference>
<reference evidence="2" key="2">
    <citation type="journal article" date="2023" name="IMA Fungus">
        <title>Comparative genomic study of the Penicillium genus elucidates a diverse pangenome and 15 lateral gene transfer events.</title>
        <authorList>
            <person name="Petersen C."/>
            <person name="Sorensen T."/>
            <person name="Nielsen M.R."/>
            <person name="Sondergaard T.E."/>
            <person name="Sorensen J.L."/>
            <person name="Fitzpatrick D.A."/>
            <person name="Frisvad J.C."/>
            <person name="Nielsen K.L."/>
        </authorList>
    </citation>
    <scope>NUCLEOTIDE SEQUENCE</scope>
    <source>
        <strain evidence="2">IBT 30728</strain>
    </source>
</reference>
<feature type="compositionally biased region" description="Polar residues" evidence="1">
    <location>
        <begin position="72"/>
        <end position="81"/>
    </location>
</feature>
<dbReference type="AlphaFoldDB" id="A0A9W9XMX0"/>
<proteinExistence type="predicted"/>
<dbReference type="Proteomes" id="UP001148312">
    <property type="component" value="Unassembled WGS sequence"/>
</dbReference>
<evidence type="ECO:0000256" key="1">
    <source>
        <dbReference type="SAM" id="MobiDB-lite"/>
    </source>
</evidence>
<feature type="region of interest" description="Disordered" evidence="1">
    <location>
        <begin position="62"/>
        <end position="91"/>
    </location>
</feature>
<keyword evidence="3" id="KW-1185">Reference proteome</keyword>
<feature type="region of interest" description="Disordered" evidence="1">
    <location>
        <begin position="1"/>
        <end position="35"/>
    </location>
</feature>
<comment type="caution">
    <text evidence="2">The sequence shown here is derived from an EMBL/GenBank/DDBJ whole genome shotgun (WGS) entry which is preliminary data.</text>
</comment>
<protein>
    <submittedName>
        <fullName evidence="2">Uncharacterized protein</fullName>
    </submittedName>
</protein>
<feature type="compositionally biased region" description="Low complexity" evidence="1">
    <location>
        <begin position="17"/>
        <end position="30"/>
    </location>
</feature>
<dbReference type="GeneID" id="81620494"/>
<evidence type="ECO:0000313" key="2">
    <source>
        <dbReference type="EMBL" id="KAJ5495525.1"/>
    </source>
</evidence>
<sequence length="91" mass="9269">MAPDPGQALFDEEENSGRFGPGPAQFGPPASRGSLTHDLCAGAPTVPVNNTRCQGQCVVERRGVENPGEDASTVSSGTIIESSADGADRVA</sequence>
<name>A0A9W9XMX0_9EURO</name>
<reference evidence="2" key="1">
    <citation type="submission" date="2022-12" db="EMBL/GenBank/DDBJ databases">
        <authorList>
            <person name="Petersen C."/>
        </authorList>
    </citation>
    <scope>NUCLEOTIDE SEQUENCE</scope>
    <source>
        <strain evidence="2">IBT 30728</strain>
    </source>
</reference>
<dbReference type="RefSeq" id="XP_056794538.1">
    <property type="nucleotide sequence ID" value="XM_056930245.1"/>
</dbReference>
<accession>A0A9W9XMX0</accession>
<organism evidence="2 3">
    <name type="scientific">Penicillium diatomitis</name>
    <dbReference type="NCBI Taxonomy" id="2819901"/>
    <lineage>
        <taxon>Eukaryota</taxon>
        <taxon>Fungi</taxon>
        <taxon>Dikarya</taxon>
        <taxon>Ascomycota</taxon>
        <taxon>Pezizomycotina</taxon>
        <taxon>Eurotiomycetes</taxon>
        <taxon>Eurotiomycetidae</taxon>
        <taxon>Eurotiales</taxon>
        <taxon>Aspergillaceae</taxon>
        <taxon>Penicillium</taxon>
    </lineage>
</organism>
<gene>
    <name evidence="2" type="ORF">N7539_000641</name>
</gene>
<evidence type="ECO:0000313" key="3">
    <source>
        <dbReference type="Proteomes" id="UP001148312"/>
    </source>
</evidence>